<keyword evidence="3" id="KW-1185">Reference proteome</keyword>
<feature type="compositionally biased region" description="Basic and acidic residues" evidence="1">
    <location>
        <begin position="1"/>
        <end position="14"/>
    </location>
</feature>
<evidence type="ECO:0000313" key="2">
    <source>
        <dbReference type="EMBL" id="CAD7082327.1"/>
    </source>
</evidence>
<accession>A0A7R8ULP9</accession>
<reference evidence="2 3" key="1">
    <citation type="submission" date="2020-11" db="EMBL/GenBank/DDBJ databases">
        <authorList>
            <person name="Wallbank WR R."/>
            <person name="Pardo Diaz C."/>
            <person name="Kozak K."/>
            <person name="Martin S."/>
            <person name="Jiggins C."/>
            <person name="Moest M."/>
            <person name="Warren A I."/>
            <person name="Generalovic N T."/>
            <person name="Byers J.R.P. K."/>
            <person name="Montejo-Kovacevich G."/>
            <person name="Yen C E."/>
        </authorList>
    </citation>
    <scope>NUCLEOTIDE SEQUENCE [LARGE SCALE GENOMIC DNA]</scope>
</reference>
<feature type="region of interest" description="Disordered" evidence="1">
    <location>
        <begin position="1"/>
        <end position="61"/>
    </location>
</feature>
<dbReference type="EMBL" id="LR899010">
    <property type="protein sequence ID" value="CAD7082327.1"/>
    <property type="molecule type" value="Genomic_DNA"/>
</dbReference>
<protein>
    <submittedName>
        <fullName evidence="2">Uncharacterized protein</fullName>
    </submittedName>
</protein>
<dbReference type="AlphaFoldDB" id="A0A7R8ULP9"/>
<feature type="compositionally biased region" description="Acidic residues" evidence="1">
    <location>
        <begin position="33"/>
        <end position="48"/>
    </location>
</feature>
<dbReference type="InParanoid" id="A0A7R8ULP9"/>
<dbReference type="Proteomes" id="UP000594454">
    <property type="component" value="Chromosome 2"/>
</dbReference>
<proteinExistence type="predicted"/>
<organism evidence="2 3">
    <name type="scientific">Hermetia illucens</name>
    <name type="common">Black soldier fly</name>
    <dbReference type="NCBI Taxonomy" id="343691"/>
    <lineage>
        <taxon>Eukaryota</taxon>
        <taxon>Metazoa</taxon>
        <taxon>Ecdysozoa</taxon>
        <taxon>Arthropoda</taxon>
        <taxon>Hexapoda</taxon>
        <taxon>Insecta</taxon>
        <taxon>Pterygota</taxon>
        <taxon>Neoptera</taxon>
        <taxon>Endopterygota</taxon>
        <taxon>Diptera</taxon>
        <taxon>Brachycera</taxon>
        <taxon>Stratiomyomorpha</taxon>
        <taxon>Stratiomyidae</taxon>
        <taxon>Hermetiinae</taxon>
        <taxon>Hermetia</taxon>
    </lineage>
</organism>
<sequence length="92" mass="10464">MEQRPGEKRGRGDEINAVEEDDCCSSRASLSDIESEGVDDDKLDEDVNEQQNPPTGRRKYAYGKDKNKWCFQAPEVGGRRSRLNFVKLVSTR</sequence>
<gene>
    <name evidence="2" type="ORF">HERILL_LOCUS5366</name>
</gene>
<evidence type="ECO:0000256" key="1">
    <source>
        <dbReference type="SAM" id="MobiDB-lite"/>
    </source>
</evidence>
<evidence type="ECO:0000313" key="3">
    <source>
        <dbReference type="Proteomes" id="UP000594454"/>
    </source>
</evidence>
<name>A0A7R8ULP9_HERIL</name>